<keyword evidence="1" id="KW-0813">Transport</keyword>
<dbReference type="SUPFAM" id="SSF46626">
    <property type="entry name" value="Cytochrome c"/>
    <property type="match status" value="1"/>
</dbReference>
<keyword evidence="5 6" id="KW-0408">Iron</keyword>
<accession>A0ABQ5UPT6</accession>
<feature type="chain" id="PRO_5047047568" description="Cytochrome c domain-containing protein" evidence="7">
    <location>
        <begin position="24"/>
        <end position="145"/>
    </location>
</feature>
<dbReference type="InterPro" id="IPR036909">
    <property type="entry name" value="Cyt_c-like_dom_sf"/>
</dbReference>
<sequence length="145" mass="15577">MKLTTLALSGMLAISTFGSAVVAQDFDSATEIEAAIAAGDLAKGEKVFKKCKGCHKVGDKAKNSVGPQLNNFFAIELGSAEGFKYSQPLLDKKAEGQIWDIEALDAFLKKPKDYIPKTKMTFAGLKKDADRANVIAYLASIQVTE</sequence>
<evidence type="ECO:0000256" key="1">
    <source>
        <dbReference type="ARBA" id="ARBA00022448"/>
    </source>
</evidence>
<dbReference type="RefSeq" id="WP_284363191.1">
    <property type="nucleotide sequence ID" value="NZ_BSNI01000002.1"/>
</dbReference>
<proteinExistence type="predicted"/>
<reference evidence="9" key="2">
    <citation type="submission" date="2023-01" db="EMBL/GenBank/DDBJ databases">
        <title>Draft genome sequence of Maritalea porphyrae strain NBRC 107169.</title>
        <authorList>
            <person name="Sun Q."/>
            <person name="Mori K."/>
        </authorList>
    </citation>
    <scope>NUCLEOTIDE SEQUENCE</scope>
    <source>
        <strain evidence="9">NBRC 107169</strain>
    </source>
</reference>
<evidence type="ECO:0000313" key="9">
    <source>
        <dbReference type="EMBL" id="GLQ17218.1"/>
    </source>
</evidence>
<keyword evidence="2 6" id="KW-0349">Heme</keyword>
<keyword evidence="7" id="KW-0732">Signal</keyword>
<reference evidence="9" key="1">
    <citation type="journal article" date="2014" name="Int. J. Syst. Evol. Microbiol.">
        <title>Complete genome of a new Firmicutes species belonging to the dominant human colonic microbiota ('Ruminococcus bicirculans') reveals two chromosomes and a selective capacity to utilize plant glucans.</title>
        <authorList>
            <consortium name="NISC Comparative Sequencing Program"/>
            <person name="Wegmann U."/>
            <person name="Louis P."/>
            <person name="Goesmann A."/>
            <person name="Henrissat B."/>
            <person name="Duncan S.H."/>
            <person name="Flint H.J."/>
        </authorList>
    </citation>
    <scope>NUCLEOTIDE SEQUENCE</scope>
    <source>
        <strain evidence="9">NBRC 107169</strain>
    </source>
</reference>
<keyword evidence="4" id="KW-0249">Electron transport</keyword>
<dbReference type="PANTHER" id="PTHR11961">
    <property type="entry name" value="CYTOCHROME C"/>
    <property type="match status" value="1"/>
</dbReference>
<evidence type="ECO:0000256" key="4">
    <source>
        <dbReference type="ARBA" id="ARBA00022982"/>
    </source>
</evidence>
<dbReference type="PRINTS" id="PR00604">
    <property type="entry name" value="CYTCHRMECIAB"/>
</dbReference>
<comment type="caution">
    <text evidence="9">The sequence shown here is derived from an EMBL/GenBank/DDBJ whole genome shotgun (WGS) entry which is preliminary data.</text>
</comment>
<evidence type="ECO:0000256" key="6">
    <source>
        <dbReference type="PROSITE-ProRule" id="PRU00433"/>
    </source>
</evidence>
<dbReference type="InterPro" id="IPR009056">
    <property type="entry name" value="Cyt_c-like_dom"/>
</dbReference>
<feature type="domain" description="Cytochrome c" evidence="8">
    <location>
        <begin position="39"/>
        <end position="142"/>
    </location>
</feature>
<dbReference type="InterPro" id="IPR002327">
    <property type="entry name" value="Cyt_c_1A/1B"/>
</dbReference>
<keyword evidence="3 6" id="KW-0479">Metal-binding</keyword>
<evidence type="ECO:0000313" key="10">
    <source>
        <dbReference type="Proteomes" id="UP001161405"/>
    </source>
</evidence>
<evidence type="ECO:0000259" key="8">
    <source>
        <dbReference type="PROSITE" id="PS51007"/>
    </source>
</evidence>
<dbReference type="PROSITE" id="PS51007">
    <property type="entry name" value="CYTC"/>
    <property type="match status" value="1"/>
</dbReference>
<dbReference type="EMBL" id="BSNI01000002">
    <property type="protein sequence ID" value="GLQ17218.1"/>
    <property type="molecule type" value="Genomic_DNA"/>
</dbReference>
<dbReference type="Pfam" id="PF00034">
    <property type="entry name" value="Cytochrom_C"/>
    <property type="match status" value="1"/>
</dbReference>
<evidence type="ECO:0000256" key="7">
    <source>
        <dbReference type="SAM" id="SignalP"/>
    </source>
</evidence>
<protein>
    <recommendedName>
        <fullName evidence="8">Cytochrome c domain-containing protein</fullName>
    </recommendedName>
</protein>
<gene>
    <name evidence="9" type="ORF">GCM10007879_14670</name>
</gene>
<evidence type="ECO:0000256" key="2">
    <source>
        <dbReference type="ARBA" id="ARBA00022617"/>
    </source>
</evidence>
<feature type="signal peptide" evidence="7">
    <location>
        <begin position="1"/>
        <end position="23"/>
    </location>
</feature>
<organism evidence="9 10">
    <name type="scientific">Maritalea porphyrae</name>
    <dbReference type="NCBI Taxonomy" id="880732"/>
    <lineage>
        <taxon>Bacteria</taxon>
        <taxon>Pseudomonadati</taxon>
        <taxon>Pseudomonadota</taxon>
        <taxon>Alphaproteobacteria</taxon>
        <taxon>Hyphomicrobiales</taxon>
        <taxon>Devosiaceae</taxon>
        <taxon>Maritalea</taxon>
    </lineage>
</organism>
<dbReference type="Gene3D" id="1.10.760.10">
    <property type="entry name" value="Cytochrome c-like domain"/>
    <property type="match status" value="1"/>
</dbReference>
<evidence type="ECO:0000256" key="3">
    <source>
        <dbReference type="ARBA" id="ARBA00022723"/>
    </source>
</evidence>
<name>A0ABQ5UPT6_9HYPH</name>
<evidence type="ECO:0000256" key="5">
    <source>
        <dbReference type="ARBA" id="ARBA00023004"/>
    </source>
</evidence>
<keyword evidence="10" id="KW-1185">Reference proteome</keyword>
<dbReference type="Proteomes" id="UP001161405">
    <property type="component" value="Unassembled WGS sequence"/>
</dbReference>